<gene>
    <name evidence="1" type="primary">16</name>
    <name evidence="1" type="ORF">PHIT46-1_16</name>
</gene>
<dbReference type="RefSeq" id="YP_010050639.1">
    <property type="nucleotide sequence ID" value="NC_054432.1"/>
</dbReference>
<organism evidence="1 2">
    <name type="scientific">Mycobacterium phage phiT46-1</name>
    <dbReference type="NCBI Taxonomy" id="2775045"/>
    <lineage>
        <taxon>Viruses</taxon>
        <taxon>Duplodnaviria</taxon>
        <taxon>Heunggongvirae</taxon>
        <taxon>Uroviricota</taxon>
        <taxon>Caudoviricetes</taxon>
        <taxon>Mycoabscvirus</taxon>
        <taxon>Mycoabscvirus phiT46-1</taxon>
    </lineage>
</organism>
<accession>A0A7T1TTG7</accession>
<protein>
    <submittedName>
        <fullName evidence="1">Uncharacterized protein</fullName>
    </submittedName>
</protein>
<evidence type="ECO:0000313" key="2">
    <source>
        <dbReference type="Proteomes" id="UP000594984"/>
    </source>
</evidence>
<dbReference type="GeneID" id="63911373"/>
<keyword evidence="2" id="KW-1185">Reference proteome</keyword>
<dbReference type="Proteomes" id="UP000594984">
    <property type="component" value="Segment"/>
</dbReference>
<evidence type="ECO:0000313" key="1">
    <source>
        <dbReference type="EMBL" id="QPP19650.1"/>
    </source>
</evidence>
<sequence>MKPGATRYPWRRIRSRPRIRLWDNQFQYITEIETPLYVEPWPMWLRRIVRHALHLR</sequence>
<proteinExistence type="predicted"/>
<reference evidence="1 2" key="1">
    <citation type="submission" date="2020-12" db="EMBL/GenBank/DDBJ databases">
        <authorList>
            <person name="Amarh E.D."/>
            <person name="Dedrick R.M."/>
            <person name="Garlena R.A."/>
            <person name="Russell D.A."/>
            <person name="Jacobs-Sera D."/>
            <person name="Hatfull G.F."/>
        </authorList>
    </citation>
    <scope>NUCLEOTIDE SEQUENCE [LARGE SCALE GENOMIC DNA]</scope>
</reference>
<dbReference type="KEGG" id="vg:63911373"/>
<dbReference type="EMBL" id="MW353181">
    <property type="protein sequence ID" value="QPP19650.1"/>
    <property type="molecule type" value="Genomic_DNA"/>
</dbReference>
<name>A0A7T1TTG7_9CAUD</name>